<keyword evidence="3" id="KW-1185">Reference proteome</keyword>
<dbReference type="PANTHER" id="PTHR47408:SF2">
    <property type="entry name" value="DUF1248 DOMAIN-CONTAINING PROTEIN-RELATED"/>
    <property type="match status" value="1"/>
</dbReference>
<dbReference type="Proteomes" id="UP000005237">
    <property type="component" value="Unassembled WGS sequence"/>
</dbReference>
<feature type="domain" description="YitH/HolE acetyltransferase (GNAT)" evidence="1">
    <location>
        <begin position="181"/>
        <end position="255"/>
    </location>
</feature>
<name>A0A8R1I4T4_CAEJA</name>
<dbReference type="EnsemblMetazoa" id="CJA15587.1">
    <property type="protein sequence ID" value="CJA15587.1"/>
    <property type="gene ID" value="WBGene00134791"/>
</dbReference>
<dbReference type="Gene3D" id="3.40.630.90">
    <property type="match status" value="1"/>
</dbReference>
<protein>
    <submittedName>
        <fullName evidence="2">Acetyltransf_18 domain-containing protein</fullName>
    </submittedName>
</protein>
<dbReference type="InterPro" id="IPR041496">
    <property type="entry name" value="YitH/HolE_GNAT"/>
</dbReference>
<evidence type="ECO:0000313" key="2">
    <source>
        <dbReference type="EnsemblMetazoa" id="CJA15587.1"/>
    </source>
</evidence>
<dbReference type="InterPro" id="IPR016181">
    <property type="entry name" value="Acyl_CoA_acyltransferase"/>
</dbReference>
<organism evidence="2 3">
    <name type="scientific">Caenorhabditis japonica</name>
    <dbReference type="NCBI Taxonomy" id="281687"/>
    <lineage>
        <taxon>Eukaryota</taxon>
        <taxon>Metazoa</taxon>
        <taxon>Ecdysozoa</taxon>
        <taxon>Nematoda</taxon>
        <taxon>Chromadorea</taxon>
        <taxon>Rhabditida</taxon>
        <taxon>Rhabditina</taxon>
        <taxon>Rhabditomorpha</taxon>
        <taxon>Rhabditoidea</taxon>
        <taxon>Rhabditidae</taxon>
        <taxon>Peloderinae</taxon>
        <taxon>Caenorhabditis</taxon>
    </lineage>
</organism>
<proteinExistence type="predicted"/>
<dbReference type="Gene3D" id="3.40.630.30">
    <property type="match status" value="1"/>
</dbReference>
<dbReference type="AlphaFoldDB" id="A0A8R1I4T4"/>
<dbReference type="PANTHER" id="PTHR47408">
    <property type="entry name" value="PROTEIN CBG01304-RELATED"/>
    <property type="match status" value="1"/>
</dbReference>
<dbReference type="Pfam" id="PF18014">
    <property type="entry name" value="Acetyltransf_18"/>
    <property type="match status" value="1"/>
</dbReference>
<reference evidence="2" key="2">
    <citation type="submission" date="2022-06" db="UniProtKB">
        <authorList>
            <consortium name="EnsemblMetazoa"/>
        </authorList>
    </citation>
    <scope>IDENTIFICATION</scope>
    <source>
        <strain evidence="2">DF5081</strain>
    </source>
</reference>
<evidence type="ECO:0000259" key="1">
    <source>
        <dbReference type="Pfam" id="PF18014"/>
    </source>
</evidence>
<sequence>MTEVDVIDDNFILTVEPPNDIFAEFVHHVATTEGWAFQLNDYEIWKNCYPRHWLFMVQETGSEKYVASISLAKSKLRDGSSLYTVAFFYCLVEYRNKGFGKLLFDKIQTIYGDHNCSLFGVGSMWKWYEKRYGFSHLQPYFHSAAVIQCKDLELQTSAQQFRIELANVRIEDIEENIDKLIKYDKKLCEMEREQVIKQWLMAPGVCSKIALNVDDDCVGFAAVREVSLNRLNISPLYADSPQIATKLLHTILSNFDFLPFHTISTVFPSVNSSVLELLRPFCDGKVTISEFCRSQFTQQLFTVDEMKIFGIRHCAHGYV</sequence>
<reference evidence="3" key="1">
    <citation type="submission" date="2010-08" db="EMBL/GenBank/DDBJ databases">
        <authorList>
            <consortium name="Caenorhabditis japonica Sequencing Consortium"/>
            <person name="Wilson R.K."/>
        </authorList>
    </citation>
    <scope>NUCLEOTIDE SEQUENCE [LARGE SCALE GENOMIC DNA]</scope>
    <source>
        <strain evidence="3">DF5081</strain>
    </source>
</reference>
<dbReference type="SUPFAM" id="SSF55729">
    <property type="entry name" value="Acyl-CoA N-acyltransferases (Nat)"/>
    <property type="match status" value="1"/>
</dbReference>
<evidence type="ECO:0000313" key="3">
    <source>
        <dbReference type="Proteomes" id="UP000005237"/>
    </source>
</evidence>
<accession>A0A8R1I4T4</accession>